<evidence type="ECO:0000259" key="7">
    <source>
        <dbReference type="Pfam" id="PF00370"/>
    </source>
</evidence>
<dbReference type="PROSITE" id="PS00445">
    <property type="entry name" value="FGGY_KINASES_2"/>
    <property type="match status" value="1"/>
</dbReference>
<evidence type="ECO:0000256" key="3">
    <source>
        <dbReference type="ARBA" id="ARBA00022741"/>
    </source>
</evidence>
<dbReference type="GO" id="GO:0005524">
    <property type="term" value="F:ATP binding"/>
    <property type="evidence" value="ECO:0007669"/>
    <property type="project" value="UniProtKB-KW"/>
</dbReference>
<evidence type="ECO:0000256" key="6">
    <source>
        <dbReference type="ARBA" id="ARBA00043149"/>
    </source>
</evidence>
<sequence>MKFGAIDQGTTSTRALMLCDGKAEVCASFTHQQSFPNSGWVEHDPQELLNNVLACADALENADALGLDNQGESCLAWDKKTGEPISSVIVWQDYRTTNVTERLKAEGHEERVKALSGCPLDPYFSASKLAWIVEHVSDAQTLLREKRLTLGTTDAFFLQHLTGHCVTDVTTASRTSLMNLKTLEWDVKLCELFGVPLETLPEILATQAEFGEVNVKGRKIPLRASVVDQQAALYGHGCRKPGDAKITLGTGAFTQAITGPRPVMNNTDGLLLTVAWLLGDEAPLFALDGGVYNAASAVNWARSLGLFSEYHEINSFEKPPAIDQGLIFVPALSGLACPHWRREARAGFEGLSLDTEPLDMVQAILEGVALRIAEVILAMDKSVSIGEEITVDGGLSNNAYICQFLADVLGRCIRVTNLPELTAIGCAQLAGVGLKEVPVSRNNDNIYEPKGKIRHDWIEQFSQSVERTY</sequence>
<dbReference type="InterPro" id="IPR018485">
    <property type="entry name" value="FGGY_C"/>
</dbReference>
<name>A0A381ZGB9_9ZZZZ</name>
<evidence type="ECO:0000259" key="8">
    <source>
        <dbReference type="Pfam" id="PF02782"/>
    </source>
</evidence>
<evidence type="ECO:0000313" key="9">
    <source>
        <dbReference type="EMBL" id="SVA88326.1"/>
    </source>
</evidence>
<accession>A0A381ZGB9</accession>
<dbReference type="Gene3D" id="3.30.420.40">
    <property type="match status" value="2"/>
</dbReference>
<dbReference type="InterPro" id="IPR018483">
    <property type="entry name" value="Carb_kinase_FGGY_CS"/>
</dbReference>
<protein>
    <recommendedName>
        <fullName evidence="6">ATP:glycerol 3-phosphotransferase</fullName>
    </recommendedName>
</protein>
<dbReference type="PROSITE" id="PS00933">
    <property type="entry name" value="FGGY_KINASES_1"/>
    <property type="match status" value="1"/>
</dbReference>
<keyword evidence="4" id="KW-0418">Kinase</keyword>
<evidence type="ECO:0000256" key="1">
    <source>
        <dbReference type="ARBA" id="ARBA00009156"/>
    </source>
</evidence>
<dbReference type="PANTHER" id="PTHR10196:SF69">
    <property type="entry name" value="GLYCEROL KINASE"/>
    <property type="match status" value="1"/>
</dbReference>
<dbReference type="PANTHER" id="PTHR10196">
    <property type="entry name" value="SUGAR KINASE"/>
    <property type="match status" value="1"/>
</dbReference>
<dbReference type="SUPFAM" id="SSF53067">
    <property type="entry name" value="Actin-like ATPase domain"/>
    <property type="match status" value="2"/>
</dbReference>
<evidence type="ECO:0000256" key="4">
    <source>
        <dbReference type="ARBA" id="ARBA00022777"/>
    </source>
</evidence>
<gene>
    <name evidence="9" type="ORF">METZ01_LOCUS141180</name>
</gene>
<feature type="domain" description="Carbohydrate kinase FGGY C-terminal" evidence="8">
    <location>
        <begin position="244"/>
        <end position="433"/>
    </location>
</feature>
<feature type="domain" description="Carbohydrate kinase FGGY N-terminal" evidence="7">
    <location>
        <begin position="5"/>
        <end position="234"/>
    </location>
</feature>
<keyword evidence="2" id="KW-0808">Transferase</keyword>
<dbReference type="GO" id="GO:0005829">
    <property type="term" value="C:cytosol"/>
    <property type="evidence" value="ECO:0007669"/>
    <property type="project" value="TreeGrafter"/>
</dbReference>
<evidence type="ECO:0000256" key="5">
    <source>
        <dbReference type="ARBA" id="ARBA00022840"/>
    </source>
</evidence>
<dbReference type="AlphaFoldDB" id="A0A381ZGB9"/>
<comment type="similarity">
    <text evidence="1">Belongs to the FGGY kinase family.</text>
</comment>
<proteinExistence type="inferred from homology"/>
<dbReference type="Pfam" id="PF00370">
    <property type="entry name" value="FGGY_N"/>
    <property type="match status" value="1"/>
</dbReference>
<organism evidence="9">
    <name type="scientific">marine metagenome</name>
    <dbReference type="NCBI Taxonomy" id="408172"/>
    <lineage>
        <taxon>unclassified sequences</taxon>
        <taxon>metagenomes</taxon>
        <taxon>ecological metagenomes</taxon>
    </lineage>
</organism>
<keyword evidence="3" id="KW-0547">Nucleotide-binding</keyword>
<dbReference type="InterPro" id="IPR043129">
    <property type="entry name" value="ATPase_NBD"/>
</dbReference>
<dbReference type="InterPro" id="IPR000577">
    <property type="entry name" value="Carb_kinase_FGGY"/>
</dbReference>
<dbReference type="GO" id="GO:0004370">
    <property type="term" value="F:glycerol kinase activity"/>
    <property type="evidence" value="ECO:0007669"/>
    <property type="project" value="TreeGrafter"/>
</dbReference>
<reference evidence="9" key="1">
    <citation type="submission" date="2018-05" db="EMBL/GenBank/DDBJ databases">
        <authorList>
            <person name="Lanie J.A."/>
            <person name="Ng W.-L."/>
            <person name="Kazmierczak K.M."/>
            <person name="Andrzejewski T.M."/>
            <person name="Davidsen T.M."/>
            <person name="Wayne K.J."/>
            <person name="Tettelin H."/>
            <person name="Glass J.I."/>
            <person name="Rusch D."/>
            <person name="Podicherti R."/>
            <person name="Tsui H.-C.T."/>
            <person name="Winkler M.E."/>
        </authorList>
    </citation>
    <scope>NUCLEOTIDE SEQUENCE</scope>
</reference>
<keyword evidence="5" id="KW-0067">ATP-binding</keyword>
<dbReference type="PIRSF" id="PIRSF000538">
    <property type="entry name" value="GlpK"/>
    <property type="match status" value="1"/>
</dbReference>
<dbReference type="Pfam" id="PF02782">
    <property type="entry name" value="FGGY_C"/>
    <property type="match status" value="1"/>
</dbReference>
<dbReference type="GO" id="GO:0019563">
    <property type="term" value="P:glycerol catabolic process"/>
    <property type="evidence" value="ECO:0007669"/>
    <property type="project" value="TreeGrafter"/>
</dbReference>
<evidence type="ECO:0000256" key="2">
    <source>
        <dbReference type="ARBA" id="ARBA00022679"/>
    </source>
</evidence>
<dbReference type="InterPro" id="IPR018484">
    <property type="entry name" value="FGGY_N"/>
</dbReference>
<dbReference type="EMBL" id="UINC01021227">
    <property type="protein sequence ID" value="SVA88326.1"/>
    <property type="molecule type" value="Genomic_DNA"/>
</dbReference>